<keyword evidence="1" id="KW-1133">Transmembrane helix</keyword>
<name>A0A9X2IMU2_9BACI</name>
<evidence type="ECO:0000256" key="1">
    <source>
        <dbReference type="SAM" id="Phobius"/>
    </source>
</evidence>
<gene>
    <name evidence="2" type="ORF">M3202_01435</name>
</gene>
<feature type="transmembrane region" description="Helical" evidence="1">
    <location>
        <begin position="20"/>
        <end position="41"/>
    </location>
</feature>
<keyword evidence="1" id="KW-0812">Transmembrane</keyword>
<dbReference type="EMBL" id="JAMBOL010000001">
    <property type="protein sequence ID" value="MCM3712732.1"/>
    <property type="molecule type" value="Genomic_DNA"/>
</dbReference>
<protein>
    <submittedName>
        <fullName evidence="2">YrhC family protein</fullName>
    </submittedName>
</protein>
<keyword evidence="3" id="KW-1185">Reference proteome</keyword>
<feature type="transmembrane region" description="Helical" evidence="1">
    <location>
        <begin position="47"/>
        <end position="66"/>
    </location>
</feature>
<dbReference type="AlphaFoldDB" id="A0A9X2IMU2"/>
<organism evidence="2 3">
    <name type="scientific">Halalkalibacter oceani</name>
    <dbReference type="NCBI Taxonomy" id="1653776"/>
    <lineage>
        <taxon>Bacteria</taxon>
        <taxon>Bacillati</taxon>
        <taxon>Bacillota</taxon>
        <taxon>Bacilli</taxon>
        <taxon>Bacillales</taxon>
        <taxon>Bacillaceae</taxon>
        <taxon>Halalkalibacter</taxon>
    </lineage>
</organism>
<evidence type="ECO:0000313" key="2">
    <source>
        <dbReference type="EMBL" id="MCM3712732.1"/>
    </source>
</evidence>
<accession>A0A9X2IMU2</accession>
<sequence length="79" mass="8960">MDQQQKVLKDKVADYKRFGFILVALSMFLFIGLLVPAQGLALHHPELFIAAVFLTLALAAFFHRIAMKAEKQLQEDQQS</sequence>
<dbReference type="InterPro" id="IPR025418">
    <property type="entry name" value="YrhC-like"/>
</dbReference>
<dbReference type="Proteomes" id="UP001139179">
    <property type="component" value="Unassembled WGS sequence"/>
</dbReference>
<evidence type="ECO:0000313" key="3">
    <source>
        <dbReference type="Proteomes" id="UP001139179"/>
    </source>
</evidence>
<comment type="caution">
    <text evidence="2">The sequence shown here is derived from an EMBL/GenBank/DDBJ whole genome shotgun (WGS) entry which is preliminary data.</text>
</comment>
<proteinExistence type="predicted"/>
<dbReference type="Pfam" id="PF14143">
    <property type="entry name" value="YrhC"/>
    <property type="match status" value="1"/>
</dbReference>
<dbReference type="RefSeq" id="WP_251221588.1">
    <property type="nucleotide sequence ID" value="NZ_JAMBOL010000001.1"/>
</dbReference>
<keyword evidence="1" id="KW-0472">Membrane</keyword>
<reference evidence="2" key="1">
    <citation type="submission" date="2022-05" db="EMBL/GenBank/DDBJ databases">
        <title>Comparative Genomics of Spacecraft Associated Microbes.</title>
        <authorList>
            <person name="Tran M.T."/>
            <person name="Wright A."/>
            <person name="Seuylemezian A."/>
            <person name="Eisen J."/>
            <person name="Coil D."/>
        </authorList>
    </citation>
    <scope>NUCLEOTIDE SEQUENCE</scope>
    <source>
        <strain evidence="2">214.1.1</strain>
    </source>
</reference>